<comment type="similarity">
    <text evidence="1">Belongs to the peptidase C40 family.</text>
</comment>
<dbReference type="PROSITE" id="PS51935">
    <property type="entry name" value="NLPC_P60"/>
    <property type="match status" value="1"/>
</dbReference>
<dbReference type="Proteomes" id="UP001595858">
    <property type="component" value="Unassembled WGS sequence"/>
</dbReference>
<dbReference type="InterPro" id="IPR038765">
    <property type="entry name" value="Papain-like_cys_pep_sf"/>
</dbReference>
<protein>
    <submittedName>
        <fullName evidence="6">C40 family peptidase</fullName>
    </submittedName>
</protein>
<dbReference type="PANTHER" id="PTHR47053">
    <property type="entry name" value="MUREIN DD-ENDOPEPTIDASE MEPH-RELATED"/>
    <property type="match status" value="1"/>
</dbReference>
<keyword evidence="2" id="KW-0645">Protease</keyword>
<dbReference type="Gene3D" id="3.90.1720.10">
    <property type="entry name" value="endopeptidase domain like (from Nostoc punctiforme)"/>
    <property type="match status" value="1"/>
</dbReference>
<keyword evidence="4" id="KW-0788">Thiol protease</keyword>
<dbReference type="InterPro" id="IPR051202">
    <property type="entry name" value="Peptidase_C40"/>
</dbReference>
<dbReference type="SUPFAM" id="SSF54001">
    <property type="entry name" value="Cysteine proteinases"/>
    <property type="match status" value="1"/>
</dbReference>
<evidence type="ECO:0000256" key="2">
    <source>
        <dbReference type="ARBA" id="ARBA00022670"/>
    </source>
</evidence>
<dbReference type="EMBL" id="JBHSIY010000021">
    <property type="protein sequence ID" value="MFC4868876.1"/>
    <property type="molecule type" value="Genomic_DNA"/>
</dbReference>
<keyword evidence="7" id="KW-1185">Reference proteome</keyword>
<gene>
    <name evidence="6" type="ORF">ACFPCZ_19755</name>
</gene>
<dbReference type="RefSeq" id="WP_344147540.1">
    <property type="nucleotide sequence ID" value="NZ_BAAAQI010000021.1"/>
</dbReference>
<feature type="domain" description="NlpC/P60" evidence="5">
    <location>
        <begin position="53"/>
        <end position="171"/>
    </location>
</feature>
<proteinExistence type="inferred from homology"/>
<keyword evidence="3" id="KW-0378">Hydrolase</keyword>
<dbReference type="InterPro" id="IPR000064">
    <property type="entry name" value="NLP_P60_dom"/>
</dbReference>
<accession>A0ABV9SRB4</accession>
<name>A0ABV9SRB4_9ACTN</name>
<evidence type="ECO:0000256" key="3">
    <source>
        <dbReference type="ARBA" id="ARBA00022801"/>
    </source>
</evidence>
<evidence type="ECO:0000313" key="6">
    <source>
        <dbReference type="EMBL" id="MFC4868876.1"/>
    </source>
</evidence>
<evidence type="ECO:0000256" key="4">
    <source>
        <dbReference type="ARBA" id="ARBA00022807"/>
    </source>
</evidence>
<reference evidence="7" key="1">
    <citation type="journal article" date="2019" name="Int. J. Syst. Evol. Microbiol.">
        <title>The Global Catalogue of Microorganisms (GCM) 10K type strain sequencing project: providing services to taxonomists for standard genome sequencing and annotation.</title>
        <authorList>
            <consortium name="The Broad Institute Genomics Platform"/>
            <consortium name="The Broad Institute Genome Sequencing Center for Infectious Disease"/>
            <person name="Wu L."/>
            <person name="Ma J."/>
        </authorList>
    </citation>
    <scope>NUCLEOTIDE SEQUENCE [LARGE SCALE GENOMIC DNA]</scope>
    <source>
        <strain evidence="7">CGMCC 4.7304</strain>
    </source>
</reference>
<evidence type="ECO:0000256" key="1">
    <source>
        <dbReference type="ARBA" id="ARBA00007074"/>
    </source>
</evidence>
<dbReference type="PANTHER" id="PTHR47053:SF1">
    <property type="entry name" value="MUREIN DD-ENDOPEPTIDASE MEPH-RELATED"/>
    <property type="match status" value="1"/>
</dbReference>
<organism evidence="6 7">
    <name type="scientific">Streptomonospora arabica</name>
    <dbReference type="NCBI Taxonomy" id="412417"/>
    <lineage>
        <taxon>Bacteria</taxon>
        <taxon>Bacillati</taxon>
        <taxon>Actinomycetota</taxon>
        <taxon>Actinomycetes</taxon>
        <taxon>Streptosporangiales</taxon>
        <taxon>Nocardiopsidaceae</taxon>
        <taxon>Streptomonospora</taxon>
    </lineage>
</organism>
<evidence type="ECO:0000259" key="5">
    <source>
        <dbReference type="PROSITE" id="PS51935"/>
    </source>
</evidence>
<dbReference type="Pfam" id="PF00877">
    <property type="entry name" value="NLPC_P60"/>
    <property type="match status" value="1"/>
</dbReference>
<comment type="caution">
    <text evidence="6">The sequence shown here is derived from an EMBL/GenBank/DDBJ whole genome shotgun (WGS) entry which is preliminary data.</text>
</comment>
<sequence length="171" mass="18262">MNATAGFESAKRGSRPGTMTRAALTLSSLAVLAAFGLGSAAVAVAEERVHQASSVARSAVQHAKDQKGKPYRYGAEGPRAFDCSGLVQYAYKKAGKSISRTTYSQFDQGRSVSRSNLQPGDLVFFYPGPGHVGMYLGKGRMIHAPGSGKRVQITKMAGYYNRHFVGARRVA</sequence>
<evidence type="ECO:0000313" key="7">
    <source>
        <dbReference type="Proteomes" id="UP001595858"/>
    </source>
</evidence>